<dbReference type="EMBL" id="KV417285">
    <property type="protein sequence ID" value="KZO96232.1"/>
    <property type="molecule type" value="Genomic_DNA"/>
</dbReference>
<dbReference type="Proteomes" id="UP000076738">
    <property type="component" value="Unassembled WGS sequence"/>
</dbReference>
<feature type="region of interest" description="Disordered" evidence="1">
    <location>
        <begin position="196"/>
        <end position="302"/>
    </location>
</feature>
<reference evidence="2 3" key="1">
    <citation type="journal article" date="2016" name="Mol. Biol. Evol.">
        <title>Comparative Genomics of Early-Diverging Mushroom-Forming Fungi Provides Insights into the Origins of Lignocellulose Decay Capabilities.</title>
        <authorList>
            <person name="Nagy L.G."/>
            <person name="Riley R."/>
            <person name="Tritt A."/>
            <person name="Adam C."/>
            <person name="Daum C."/>
            <person name="Floudas D."/>
            <person name="Sun H."/>
            <person name="Yadav J.S."/>
            <person name="Pangilinan J."/>
            <person name="Larsson K.H."/>
            <person name="Matsuura K."/>
            <person name="Barry K."/>
            <person name="Labutti K."/>
            <person name="Kuo R."/>
            <person name="Ohm R.A."/>
            <person name="Bhattacharya S.S."/>
            <person name="Shirouzu T."/>
            <person name="Yoshinaga Y."/>
            <person name="Martin F.M."/>
            <person name="Grigoriev I.V."/>
            <person name="Hibbett D.S."/>
        </authorList>
    </citation>
    <scope>NUCLEOTIDE SEQUENCE [LARGE SCALE GENOMIC DNA]</scope>
    <source>
        <strain evidence="2 3">TUFC12733</strain>
    </source>
</reference>
<feature type="region of interest" description="Disordered" evidence="1">
    <location>
        <begin position="125"/>
        <end position="169"/>
    </location>
</feature>
<sequence>MKLVDSKTRSQRLPPRWKQSLDVLHCLAIRPLASAIRSDPFSWLLSGTYKVLTRWALYSSGWSSYTFTPYTRAGHSTPLPFSPSQHSLVPTHASSRTPYTIIMPSTRAVLLLALGATAAFAAPVTSSTSSKADTKPVSNTKTDKPATSPRVATSERAPAARVADKAVPRVKDPLKSEIKALKHEVKHELHDVKRLENKVKGVERKRPSLSIKTGKQTSGSKSALSTGRTPKTGKSALSSGRRTPPQRRRRLSRLLRSRRPQSRRLPPSPSRVPLTASCPTSACARRKRAWPSGARGPSHRAD</sequence>
<dbReference type="AlphaFoldDB" id="A0A167M115"/>
<evidence type="ECO:0000313" key="3">
    <source>
        <dbReference type="Proteomes" id="UP000076738"/>
    </source>
</evidence>
<name>A0A167M115_CALVF</name>
<dbReference type="OrthoDB" id="10671253at2759"/>
<protein>
    <submittedName>
        <fullName evidence="2">Uncharacterized protein</fullName>
    </submittedName>
</protein>
<feature type="compositionally biased region" description="Basic and acidic residues" evidence="1">
    <location>
        <begin position="196"/>
        <end position="206"/>
    </location>
</feature>
<keyword evidence="3" id="KW-1185">Reference proteome</keyword>
<evidence type="ECO:0000256" key="1">
    <source>
        <dbReference type="SAM" id="MobiDB-lite"/>
    </source>
</evidence>
<accession>A0A167M115</accession>
<gene>
    <name evidence="2" type="ORF">CALVIDRAFT_139022</name>
</gene>
<organism evidence="2 3">
    <name type="scientific">Calocera viscosa (strain TUFC12733)</name>
    <dbReference type="NCBI Taxonomy" id="1330018"/>
    <lineage>
        <taxon>Eukaryota</taxon>
        <taxon>Fungi</taxon>
        <taxon>Dikarya</taxon>
        <taxon>Basidiomycota</taxon>
        <taxon>Agaricomycotina</taxon>
        <taxon>Dacrymycetes</taxon>
        <taxon>Dacrymycetales</taxon>
        <taxon>Dacrymycetaceae</taxon>
        <taxon>Calocera</taxon>
    </lineage>
</organism>
<feature type="compositionally biased region" description="Basic residues" evidence="1">
    <location>
        <begin position="244"/>
        <end position="262"/>
    </location>
</feature>
<proteinExistence type="predicted"/>
<evidence type="ECO:0000313" key="2">
    <source>
        <dbReference type="EMBL" id="KZO96232.1"/>
    </source>
</evidence>
<feature type="compositionally biased region" description="Polar residues" evidence="1">
    <location>
        <begin position="210"/>
        <end position="229"/>
    </location>
</feature>